<name>A0AAD5R968_PARTN</name>
<keyword evidence="3" id="KW-1185">Reference proteome</keyword>
<evidence type="ECO:0000313" key="3">
    <source>
        <dbReference type="Proteomes" id="UP001196413"/>
    </source>
</evidence>
<sequence>MEEINTHDGHSGSNLRVLAALICPPAALALAYKTSRVSSEIRTDVDDEVEVCFSKCR</sequence>
<organism evidence="2 3">
    <name type="scientific">Parelaphostrongylus tenuis</name>
    <name type="common">Meningeal worm</name>
    <dbReference type="NCBI Taxonomy" id="148309"/>
    <lineage>
        <taxon>Eukaryota</taxon>
        <taxon>Metazoa</taxon>
        <taxon>Ecdysozoa</taxon>
        <taxon>Nematoda</taxon>
        <taxon>Chromadorea</taxon>
        <taxon>Rhabditida</taxon>
        <taxon>Rhabditina</taxon>
        <taxon>Rhabditomorpha</taxon>
        <taxon>Strongyloidea</taxon>
        <taxon>Metastrongylidae</taxon>
        <taxon>Parelaphostrongylus</taxon>
    </lineage>
</organism>
<keyword evidence="1" id="KW-0472">Membrane</keyword>
<proteinExistence type="predicted"/>
<keyword evidence="1" id="KW-0812">Transmembrane</keyword>
<keyword evidence="1" id="KW-1133">Transmembrane helix</keyword>
<reference evidence="2" key="1">
    <citation type="submission" date="2021-06" db="EMBL/GenBank/DDBJ databases">
        <title>Parelaphostrongylus tenuis whole genome reference sequence.</title>
        <authorList>
            <person name="Garwood T.J."/>
            <person name="Larsen P.A."/>
            <person name="Fountain-Jones N.M."/>
            <person name="Garbe J.R."/>
            <person name="Macchietto M.G."/>
            <person name="Kania S.A."/>
            <person name="Gerhold R.W."/>
            <person name="Richards J.E."/>
            <person name="Wolf T.M."/>
        </authorList>
    </citation>
    <scope>NUCLEOTIDE SEQUENCE</scope>
    <source>
        <strain evidence="2">MNPRO001-30</strain>
        <tissue evidence="2">Meninges</tissue>
    </source>
</reference>
<accession>A0AAD5R968</accession>
<dbReference type="Proteomes" id="UP001196413">
    <property type="component" value="Unassembled WGS sequence"/>
</dbReference>
<gene>
    <name evidence="2" type="ORF">KIN20_033739</name>
</gene>
<feature type="transmembrane region" description="Helical" evidence="1">
    <location>
        <begin position="15"/>
        <end position="32"/>
    </location>
</feature>
<dbReference type="EMBL" id="JAHQIW010007037">
    <property type="protein sequence ID" value="KAJ1371741.1"/>
    <property type="molecule type" value="Genomic_DNA"/>
</dbReference>
<dbReference type="AlphaFoldDB" id="A0AAD5R968"/>
<evidence type="ECO:0000256" key="1">
    <source>
        <dbReference type="SAM" id="Phobius"/>
    </source>
</evidence>
<comment type="caution">
    <text evidence="2">The sequence shown here is derived from an EMBL/GenBank/DDBJ whole genome shotgun (WGS) entry which is preliminary data.</text>
</comment>
<protein>
    <submittedName>
        <fullName evidence="2">Uncharacterized protein</fullName>
    </submittedName>
</protein>
<evidence type="ECO:0000313" key="2">
    <source>
        <dbReference type="EMBL" id="KAJ1371741.1"/>
    </source>
</evidence>